<dbReference type="GeneID" id="83205186"/>
<dbReference type="AlphaFoldDB" id="A0A9W9TK05"/>
<keyword evidence="3" id="KW-1185">Reference proteome</keyword>
<evidence type="ECO:0000313" key="2">
    <source>
        <dbReference type="EMBL" id="KAJ5224045.1"/>
    </source>
</evidence>
<dbReference type="SUPFAM" id="SSF51322">
    <property type="entry name" value="Cyanovirin-N"/>
    <property type="match status" value="1"/>
</dbReference>
<dbReference type="SMART" id="SM01111">
    <property type="entry name" value="CVNH"/>
    <property type="match status" value="1"/>
</dbReference>
<dbReference type="PANTHER" id="PTHR42076:SF1">
    <property type="entry name" value="CYANOVIRIN-N DOMAIN-CONTAINING PROTEIN"/>
    <property type="match status" value="1"/>
</dbReference>
<protein>
    <recommendedName>
        <fullName evidence="1">Cyanovirin-N domain-containing protein</fullName>
    </recommendedName>
</protein>
<proteinExistence type="predicted"/>
<dbReference type="Pfam" id="PF08881">
    <property type="entry name" value="CVNH"/>
    <property type="match status" value="1"/>
</dbReference>
<evidence type="ECO:0000259" key="1">
    <source>
        <dbReference type="SMART" id="SM01111"/>
    </source>
</evidence>
<dbReference type="OrthoDB" id="2441380at2759"/>
<dbReference type="RefSeq" id="XP_058328228.1">
    <property type="nucleotide sequence ID" value="XM_058477883.1"/>
</dbReference>
<gene>
    <name evidence="2" type="ORF">N7468_008587</name>
</gene>
<organism evidence="2 3">
    <name type="scientific">Penicillium chermesinum</name>
    <dbReference type="NCBI Taxonomy" id="63820"/>
    <lineage>
        <taxon>Eukaryota</taxon>
        <taxon>Fungi</taxon>
        <taxon>Dikarya</taxon>
        <taxon>Ascomycota</taxon>
        <taxon>Pezizomycotina</taxon>
        <taxon>Eurotiomycetes</taxon>
        <taxon>Eurotiomycetidae</taxon>
        <taxon>Eurotiales</taxon>
        <taxon>Aspergillaceae</taxon>
        <taxon>Penicillium</taxon>
    </lineage>
</organism>
<reference evidence="2" key="1">
    <citation type="submission" date="2022-11" db="EMBL/GenBank/DDBJ databases">
        <authorList>
            <person name="Petersen C."/>
        </authorList>
    </citation>
    <scope>NUCLEOTIDE SEQUENCE</scope>
    <source>
        <strain evidence="2">IBT 19713</strain>
    </source>
</reference>
<dbReference type="InterPro" id="IPR011058">
    <property type="entry name" value="Cyanovirin-N"/>
</dbReference>
<feature type="domain" description="Cyanovirin-N" evidence="1">
    <location>
        <begin position="2"/>
        <end position="108"/>
    </location>
</feature>
<dbReference type="InterPro" id="IPR036673">
    <property type="entry name" value="Cyanovirin-N_sf"/>
</dbReference>
<dbReference type="Proteomes" id="UP001150941">
    <property type="component" value="Unassembled WGS sequence"/>
</dbReference>
<reference evidence="2" key="2">
    <citation type="journal article" date="2023" name="IMA Fungus">
        <title>Comparative genomic study of the Penicillium genus elucidates a diverse pangenome and 15 lateral gene transfer events.</title>
        <authorList>
            <person name="Petersen C."/>
            <person name="Sorensen T."/>
            <person name="Nielsen M.R."/>
            <person name="Sondergaard T.E."/>
            <person name="Sorensen J.L."/>
            <person name="Fitzpatrick D.A."/>
            <person name="Frisvad J.C."/>
            <person name="Nielsen K.L."/>
        </authorList>
    </citation>
    <scope>NUCLEOTIDE SEQUENCE</scope>
    <source>
        <strain evidence="2">IBT 19713</strain>
    </source>
</reference>
<comment type="caution">
    <text evidence="2">The sequence shown here is derived from an EMBL/GenBank/DDBJ whole genome shotgun (WGS) entry which is preliminary data.</text>
</comment>
<name>A0A9W9TK05_9EURO</name>
<dbReference type="PANTHER" id="PTHR42076">
    <property type="entry name" value="CYANOVIRIN-N HOMOLOG"/>
    <property type="match status" value="1"/>
</dbReference>
<accession>A0A9W9TK05</accession>
<sequence length="113" mass="12364">MYFNESACDFQLVQDSGGTTLKAICNNEEGAGVSSDILLDEYIGNLDGSFQWGGVNFSKDARNTRLTTEGPNHQVILHSELKNLSGDYVGDHLDLSPYITNTNGTLHFAHEDP</sequence>
<dbReference type="EMBL" id="JAPQKS010000006">
    <property type="protein sequence ID" value="KAJ5224045.1"/>
    <property type="molecule type" value="Genomic_DNA"/>
</dbReference>
<dbReference type="Gene3D" id="2.30.60.10">
    <property type="entry name" value="Cyanovirin-N"/>
    <property type="match status" value="1"/>
</dbReference>
<evidence type="ECO:0000313" key="3">
    <source>
        <dbReference type="Proteomes" id="UP001150941"/>
    </source>
</evidence>